<dbReference type="Pfam" id="PF03564">
    <property type="entry name" value="DUF1759"/>
    <property type="match status" value="1"/>
</dbReference>
<evidence type="ECO:0000256" key="3">
    <source>
        <dbReference type="SAM" id="MobiDB-lite"/>
    </source>
</evidence>
<dbReference type="EMBL" id="KE125374">
    <property type="protein sequence ID" value="EPB68831.1"/>
    <property type="molecule type" value="Genomic_DNA"/>
</dbReference>
<protein>
    <submittedName>
        <fullName evidence="6">Zinc knuckle</fullName>
    </submittedName>
</protein>
<feature type="domain" description="Peptidase A2" evidence="5">
    <location>
        <begin position="450"/>
        <end position="465"/>
    </location>
</feature>
<feature type="compositionally biased region" description="Polar residues" evidence="3">
    <location>
        <begin position="373"/>
        <end position="382"/>
    </location>
</feature>
<dbReference type="PANTHER" id="PTHR47331">
    <property type="entry name" value="PHD-TYPE DOMAIN-CONTAINING PROTEIN"/>
    <property type="match status" value="1"/>
</dbReference>
<dbReference type="GO" id="GO:0003676">
    <property type="term" value="F:nucleic acid binding"/>
    <property type="evidence" value="ECO:0007669"/>
    <property type="project" value="InterPro"/>
</dbReference>
<accession>A0A0D6LFZ3</accession>
<organism evidence="6 7">
    <name type="scientific">Ancylostoma ceylanicum</name>
    <dbReference type="NCBI Taxonomy" id="53326"/>
    <lineage>
        <taxon>Eukaryota</taxon>
        <taxon>Metazoa</taxon>
        <taxon>Ecdysozoa</taxon>
        <taxon>Nematoda</taxon>
        <taxon>Chromadorea</taxon>
        <taxon>Rhabditida</taxon>
        <taxon>Rhabditina</taxon>
        <taxon>Rhabditomorpha</taxon>
        <taxon>Strongyloidea</taxon>
        <taxon>Ancylostomatidae</taxon>
        <taxon>Ancylostomatinae</taxon>
        <taxon>Ancylostoma</taxon>
    </lineage>
</organism>
<keyword evidence="1" id="KW-0479">Metal-binding</keyword>
<proteinExistence type="predicted"/>
<dbReference type="GO" id="GO:0008270">
    <property type="term" value="F:zinc ion binding"/>
    <property type="evidence" value="ECO:0007669"/>
    <property type="project" value="UniProtKB-KW"/>
</dbReference>
<feature type="region of interest" description="Disordered" evidence="3">
    <location>
        <begin position="354"/>
        <end position="394"/>
    </location>
</feature>
<dbReference type="InterPro" id="IPR005312">
    <property type="entry name" value="DUF1759"/>
</dbReference>
<dbReference type="PROSITE" id="PS50175">
    <property type="entry name" value="ASP_PROT_RETROV"/>
    <property type="match status" value="1"/>
</dbReference>
<keyword evidence="1" id="KW-0863">Zinc-finger</keyword>
<dbReference type="Proteomes" id="UP000054495">
    <property type="component" value="Unassembled WGS sequence"/>
</dbReference>
<dbReference type="PROSITE" id="PS50158">
    <property type="entry name" value="ZF_CCHC"/>
    <property type="match status" value="1"/>
</dbReference>
<keyword evidence="7" id="KW-1185">Reference proteome</keyword>
<name>A0A0D6LFZ3_9BILA</name>
<evidence type="ECO:0000256" key="1">
    <source>
        <dbReference type="PROSITE-ProRule" id="PRU00047"/>
    </source>
</evidence>
<feature type="coiled-coil region" evidence="2">
    <location>
        <begin position="21"/>
        <end position="48"/>
    </location>
</feature>
<feature type="region of interest" description="Disordered" evidence="3">
    <location>
        <begin position="255"/>
        <end position="277"/>
    </location>
</feature>
<keyword evidence="2" id="KW-0175">Coiled coil</keyword>
<gene>
    <name evidence="6" type="ORF">ANCCEY_12079</name>
</gene>
<dbReference type="SMART" id="SM00343">
    <property type="entry name" value="ZnF_C2HC"/>
    <property type="match status" value="2"/>
</dbReference>
<dbReference type="InterPro" id="IPR001878">
    <property type="entry name" value="Znf_CCHC"/>
</dbReference>
<dbReference type="Gene3D" id="4.10.60.10">
    <property type="entry name" value="Zinc finger, CCHC-type"/>
    <property type="match status" value="1"/>
</dbReference>
<evidence type="ECO:0000313" key="6">
    <source>
        <dbReference type="EMBL" id="EPB68831.1"/>
    </source>
</evidence>
<evidence type="ECO:0000256" key="2">
    <source>
        <dbReference type="SAM" id="Coils"/>
    </source>
</evidence>
<keyword evidence="1" id="KW-0862">Zinc</keyword>
<feature type="domain" description="CCHC-type" evidence="4">
    <location>
        <begin position="316"/>
        <end position="330"/>
    </location>
</feature>
<dbReference type="InterPro" id="IPR001995">
    <property type="entry name" value="Peptidase_A2_cat"/>
</dbReference>
<reference evidence="6 7" key="1">
    <citation type="submission" date="2013-05" db="EMBL/GenBank/DDBJ databases">
        <title>Draft genome of the parasitic nematode Anyclostoma ceylanicum.</title>
        <authorList>
            <person name="Mitreva M."/>
        </authorList>
    </citation>
    <scope>NUCLEOTIDE SEQUENCE [LARGE SCALE GENOMIC DNA]</scope>
</reference>
<dbReference type="PANTHER" id="PTHR47331:SF5">
    <property type="entry name" value="RIBONUCLEASE H"/>
    <property type="match status" value="1"/>
</dbReference>
<feature type="compositionally biased region" description="Basic residues" evidence="3">
    <location>
        <begin position="383"/>
        <end position="392"/>
    </location>
</feature>
<evidence type="ECO:0000313" key="7">
    <source>
        <dbReference type="Proteomes" id="UP000054495"/>
    </source>
</evidence>
<dbReference type="GO" id="GO:0004190">
    <property type="term" value="F:aspartic-type endopeptidase activity"/>
    <property type="evidence" value="ECO:0007669"/>
    <property type="project" value="InterPro"/>
</dbReference>
<sequence length="517" mass="57865">MVDSIIDSVTEDQEKQTIDYIDSAHDSLDRAQAMAIQLEAKRLCAREQTFSNGPTAILSSNLEGTSAQIGIAQPKLPAIPIPIFTGKIWEFANFWTLFEANVHTQPLTKLQKFNYLVSALRGEARETIRRYPISEDNYDNALALLRKKYGDESKLISGLQYRLESAKAEKHTIPAQRRLLECIIPLVAQLQKRGVNLDGSFTAQKILSKFSVPIQRRMLESRIRNGMAEQDWKLDDLLNDLDHFIATEERINGMVNNDATTDAHSNRDKPPRPTPTKTLQITPPCLFCNSKDHRALLCPKYATIAKRRAFFEANNKCFNCARDGHSVKDCTGVGCRFCDGKKHHHTLCPNRAHGAQASTNQAPTSYGKRFSHNPPQSAARSPKTSHSKHVSPRVHQVQACNSDEHAPIVTEGPAEDTTILHSTNIGKKTVLLLTGVARVLDSMRNRWKDVEILFDTGADQSFISDALANELELECTPERGLMMYTFGSNDPKPTKCATARLELMDLHGQKHQLQLCT</sequence>
<evidence type="ECO:0000259" key="5">
    <source>
        <dbReference type="PROSITE" id="PS50175"/>
    </source>
</evidence>
<dbReference type="AlphaFoldDB" id="A0A0D6LFZ3"/>
<dbReference type="GO" id="GO:0006508">
    <property type="term" value="P:proteolysis"/>
    <property type="evidence" value="ECO:0007669"/>
    <property type="project" value="InterPro"/>
</dbReference>
<evidence type="ECO:0000259" key="4">
    <source>
        <dbReference type="PROSITE" id="PS50158"/>
    </source>
</evidence>